<organism evidence="2 3">
    <name type="scientific">Chitinophaga barathri</name>
    <dbReference type="NCBI Taxonomy" id="1647451"/>
    <lineage>
        <taxon>Bacteria</taxon>
        <taxon>Pseudomonadati</taxon>
        <taxon>Bacteroidota</taxon>
        <taxon>Chitinophagia</taxon>
        <taxon>Chitinophagales</taxon>
        <taxon>Chitinophagaceae</taxon>
        <taxon>Chitinophaga</taxon>
    </lineage>
</organism>
<dbReference type="OrthoDB" id="1097715at2"/>
<feature type="chain" id="PRO_5018203610" evidence="1">
    <location>
        <begin position="23"/>
        <end position="165"/>
    </location>
</feature>
<dbReference type="EMBL" id="RMBX01000002">
    <property type="protein sequence ID" value="RPD42544.1"/>
    <property type="molecule type" value="Genomic_DNA"/>
</dbReference>
<accession>A0A3N4MF17</accession>
<dbReference type="RefSeq" id="WP_120515310.1">
    <property type="nucleotide sequence ID" value="NZ_QXZY01000003.1"/>
</dbReference>
<dbReference type="Pfam" id="PF14059">
    <property type="entry name" value="DUF4251"/>
    <property type="match status" value="1"/>
</dbReference>
<comment type="caution">
    <text evidence="2">The sequence shown here is derived from an EMBL/GenBank/DDBJ whole genome shotgun (WGS) entry which is preliminary data.</text>
</comment>
<protein>
    <submittedName>
        <fullName evidence="2">DUF4251 domain-containing protein</fullName>
    </submittedName>
</protein>
<reference evidence="3" key="1">
    <citation type="submission" date="2018-11" db="EMBL/GenBank/DDBJ databases">
        <title>Chitinophaga lutea sp.nov., isolate from arsenic contaminated soil.</title>
        <authorList>
            <person name="Zong Y."/>
        </authorList>
    </citation>
    <scope>NUCLEOTIDE SEQUENCE [LARGE SCALE GENOMIC DNA]</scope>
    <source>
        <strain evidence="3">YLT18</strain>
    </source>
</reference>
<dbReference type="InterPro" id="IPR025347">
    <property type="entry name" value="DUF4251"/>
</dbReference>
<evidence type="ECO:0000313" key="2">
    <source>
        <dbReference type="EMBL" id="RPD42544.1"/>
    </source>
</evidence>
<sequence length="165" mass="18296">MKTSKILLTGLCLLFAVSVTRAQSPKHFRDSLIAQAVKKLIDSRQFIFFVQSVMAPGGQNLPMAGENYTFRIRTDSVQLNLPYVGRGHQAVTDFSQTGFTFKAGNIDYSVKERKKGGWDVTIPLHNSTNVSLIVLNVLKNGSATLHLTPRSRQPISYQGNIAEKE</sequence>
<evidence type="ECO:0000313" key="3">
    <source>
        <dbReference type="Proteomes" id="UP000279089"/>
    </source>
</evidence>
<keyword evidence="3" id="KW-1185">Reference proteome</keyword>
<name>A0A3N4MF17_9BACT</name>
<proteinExistence type="predicted"/>
<dbReference type="Proteomes" id="UP000279089">
    <property type="component" value="Unassembled WGS sequence"/>
</dbReference>
<dbReference type="AlphaFoldDB" id="A0A3N4MF17"/>
<feature type="signal peptide" evidence="1">
    <location>
        <begin position="1"/>
        <end position="22"/>
    </location>
</feature>
<evidence type="ECO:0000256" key="1">
    <source>
        <dbReference type="SAM" id="SignalP"/>
    </source>
</evidence>
<gene>
    <name evidence="2" type="ORF">EG028_05055</name>
</gene>
<keyword evidence="1" id="KW-0732">Signal</keyword>
<dbReference type="Gene3D" id="2.40.128.410">
    <property type="match status" value="1"/>
</dbReference>